<feature type="transmembrane region" description="Helical" evidence="1">
    <location>
        <begin position="360"/>
        <end position="380"/>
    </location>
</feature>
<dbReference type="Proteomes" id="UP000307169">
    <property type="component" value="Unassembled WGS sequence"/>
</dbReference>
<dbReference type="InterPro" id="IPR051957">
    <property type="entry name" value="CRISP-LCCL_domain"/>
</dbReference>
<organism evidence="5 7">
    <name type="scientific">Wallemia mellicola</name>
    <dbReference type="NCBI Taxonomy" id="1708541"/>
    <lineage>
        <taxon>Eukaryota</taxon>
        <taxon>Fungi</taxon>
        <taxon>Dikarya</taxon>
        <taxon>Basidiomycota</taxon>
        <taxon>Wallemiomycotina</taxon>
        <taxon>Wallemiomycetes</taxon>
        <taxon>Wallemiales</taxon>
        <taxon>Wallemiaceae</taxon>
        <taxon>Wallemia</taxon>
    </lineage>
</organism>
<dbReference type="AlphaFoldDB" id="A0A4T0PKU3"/>
<comment type="caution">
    <text evidence="5">The sequence shown here is derived from an EMBL/GenBank/DDBJ whole genome shotgun (WGS) entry which is preliminary data.</text>
</comment>
<dbReference type="Pfam" id="PF03815">
    <property type="entry name" value="LCCL"/>
    <property type="match status" value="1"/>
</dbReference>
<evidence type="ECO:0000256" key="1">
    <source>
        <dbReference type="SAM" id="Phobius"/>
    </source>
</evidence>
<evidence type="ECO:0000313" key="7">
    <source>
        <dbReference type="Proteomes" id="UP000305647"/>
    </source>
</evidence>
<dbReference type="Gene3D" id="2.170.130.20">
    <property type="entry name" value="LCCL-like domain"/>
    <property type="match status" value="1"/>
</dbReference>
<feature type="transmembrane region" description="Helical" evidence="1">
    <location>
        <begin position="324"/>
        <end position="340"/>
    </location>
</feature>
<dbReference type="InterPro" id="IPR036609">
    <property type="entry name" value="LCCL_sf"/>
</dbReference>
<proteinExistence type="predicted"/>
<dbReference type="SUPFAM" id="SSF69848">
    <property type="entry name" value="LCCL domain"/>
    <property type="match status" value="1"/>
</dbReference>
<dbReference type="PANTHER" id="PTHR31331:SF1">
    <property type="entry name" value="CYSTEINE RICH SECRETORY PROTEIN LCCL DOMAIN CONTAINING 2"/>
    <property type="match status" value="1"/>
</dbReference>
<dbReference type="InterPro" id="IPR004043">
    <property type="entry name" value="LCCL"/>
</dbReference>
<evidence type="ECO:0000313" key="8">
    <source>
        <dbReference type="Proteomes" id="UP000307169"/>
    </source>
</evidence>
<dbReference type="EMBL" id="SPRC01000039">
    <property type="protein sequence ID" value="TIB76972.1"/>
    <property type="molecule type" value="Genomic_DNA"/>
</dbReference>
<dbReference type="EMBL" id="SPRW01000072">
    <property type="protein sequence ID" value="TIC60874.1"/>
    <property type="molecule type" value="Genomic_DNA"/>
</dbReference>
<evidence type="ECO:0000313" key="3">
    <source>
        <dbReference type="EMBL" id="TIB76972.1"/>
    </source>
</evidence>
<dbReference type="PANTHER" id="PTHR31331">
    <property type="entry name" value="LCCL DOMAIN PROTEIN (AFU_ORTHOLOGUE AFUA_5G08630)"/>
    <property type="match status" value="1"/>
</dbReference>
<protein>
    <recommendedName>
        <fullName evidence="2">LCCL domain-containing protein</fullName>
    </recommendedName>
</protein>
<gene>
    <name evidence="6" type="ORF">E3Q02_04121</name>
    <name evidence="5" type="ORF">E3Q10_03401</name>
    <name evidence="4" type="ORF">E3Q17_03127</name>
    <name evidence="3" type="ORF">E3Q22_03263</name>
</gene>
<feature type="transmembrane region" description="Helical" evidence="1">
    <location>
        <begin position="392"/>
        <end position="411"/>
    </location>
</feature>
<keyword evidence="1" id="KW-0472">Membrane</keyword>
<evidence type="ECO:0000313" key="4">
    <source>
        <dbReference type="EMBL" id="TIB98101.1"/>
    </source>
</evidence>
<dbReference type="PROSITE" id="PS50820">
    <property type="entry name" value="LCCL"/>
    <property type="match status" value="1"/>
</dbReference>
<dbReference type="Proteomes" id="UP000305647">
    <property type="component" value="Unassembled WGS sequence"/>
</dbReference>
<feature type="domain" description="LCCL" evidence="2">
    <location>
        <begin position="129"/>
        <end position="210"/>
    </location>
</feature>
<keyword evidence="1" id="KW-0812">Transmembrane</keyword>
<accession>A0A4T0PKU3</accession>
<name>A0A4T0PKU3_9BASI</name>
<dbReference type="EMBL" id="SPRH01000041">
    <property type="protein sequence ID" value="TIB98101.1"/>
    <property type="molecule type" value="Genomic_DNA"/>
</dbReference>
<keyword evidence="1" id="KW-1133">Transmembrane helix</keyword>
<dbReference type="EMBL" id="SPRO01000046">
    <property type="protein sequence ID" value="TIC28030.1"/>
    <property type="molecule type" value="Genomic_DNA"/>
</dbReference>
<evidence type="ECO:0000259" key="2">
    <source>
        <dbReference type="PROSITE" id="PS50820"/>
    </source>
</evidence>
<feature type="transmembrane region" description="Helical" evidence="1">
    <location>
        <begin position="63"/>
        <end position="80"/>
    </location>
</feature>
<dbReference type="Proteomes" id="UP000310685">
    <property type="component" value="Unassembled WGS sequence"/>
</dbReference>
<dbReference type="Proteomes" id="UP000309601">
    <property type="component" value="Unassembled WGS sequence"/>
</dbReference>
<feature type="transmembrane region" description="Helical" evidence="1">
    <location>
        <begin position="239"/>
        <end position="263"/>
    </location>
</feature>
<evidence type="ECO:0000313" key="6">
    <source>
        <dbReference type="EMBL" id="TIC60874.1"/>
    </source>
</evidence>
<reference evidence="7 8" key="1">
    <citation type="submission" date="2019-03" db="EMBL/GenBank/DDBJ databases">
        <title>Sequencing 25 genomes of Wallemia mellicola.</title>
        <authorList>
            <person name="Gostincar C."/>
        </authorList>
    </citation>
    <scope>NUCLEOTIDE SEQUENCE [LARGE SCALE GENOMIC DNA]</scope>
    <source>
        <strain evidence="4 8">EXF-1262</strain>
        <strain evidence="6 9">EXF-1274</strain>
        <strain evidence="3 10">EXF-6152</strain>
        <strain evidence="5 7">EXF-8738</strain>
    </source>
</reference>
<evidence type="ECO:0000313" key="9">
    <source>
        <dbReference type="Proteomes" id="UP000309601"/>
    </source>
</evidence>
<evidence type="ECO:0000313" key="10">
    <source>
        <dbReference type="Proteomes" id="UP000310685"/>
    </source>
</evidence>
<sequence>MNLYDQIHQRVENNKVIQWFNGPKLPQEPQGPENHYFPRSIAKILAPLEERTHNLTKRWSNKLVLLIIYAIWIIANALLVKYSWYEASTSLGNPKTLSCTESFWKRLDGCGLDGLSCGPFESSSIPFRCPRGCDSTTLANKRTIGLNEPNGVTLVIGGGDSKVYRADSWICSSAYHSGYISKFKGGCGAVRQIGQHTSFQSSDENGISSVDFPSSFPSSYIFDNDNIDSSHCEDLRMPILAFNIVMSALVSLLLSPSPLLYYWTLICLGYWNNELASEPRSLPPDLEGGFKDFLPTLFVAYCLWRLAIRFCLPFWQKMPVERTILTLVPFWLGLLVTVLGDSPLDRLYGPDIAEHPEAIVTIVIVVIVIVILGFNQARVFRKYGKFWTYIKWYFLLGLFVIMPACLLPELSFRLHHYILALLLLPLTALPTRVSLICQWFLIGLLLNGVARWGMDSILQTADSLRRDAALGSLLPSFSGLDNSTIFWNDIPANADWDGFKLLINDVLKLSANSSTLSYRLEDTDTDIPYYARLAYSNGNEAGDFTKAATIWLNNSTFIPPRPGSS</sequence>
<evidence type="ECO:0000313" key="5">
    <source>
        <dbReference type="EMBL" id="TIC28030.1"/>
    </source>
</evidence>
<feature type="transmembrane region" description="Helical" evidence="1">
    <location>
        <begin position="417"/>
        <end position="446"/>
    </location>
</feature>